<organism evidence="2 3">
    <name type="scientific">Methylobacter tundripaludum</name>
    <dbReference type="NCBI Taxonomy" id="173365"/>
    <lineage>
        <taxon>Bacteria</taxon>
        <taxon>Pseudomonadati</taxon>
        <taxon>Pseudomonadota</taxon>
        <taxon>Gammaproteobacteria</taxon>
        <taxon>Methylococcales</taxon>
        <taxon>Methylococcaceae</taxon>
        <taxon>Methylobacter</taxon>
    </lineage>
</organism>
<dbReference type="InterPro" id="IPR007569">
    <property type="entry name" value="DUF559"/>
</dbReference>
<dbReference type="SUPFAM" id="SSF52980">
    <property type="entry name" value="Restriction endonuclease-like"/>
    <property type="match status" value="1"/>
</dbReference>
<sequence>MKELARSLRRNQTDAEQVMWGRLRNRQMLGCKFRRQQVIGSYIADFLCMEPKIIIELDGSQHWEQQEYDEQRSRYLQSVGYRVLRFWNNEVLQETEAVLEAIRLAVIDLSPHPSPLPEGEGVGPTF</sequence>
<dbReference type="PANTHER" id="PTHR38590">
    <property type="entry name" value="BLL0828 PROTEIN"/>
    <property type="match status" value="1"/>
</dbReference>
<proteinExistence type="predicted"/>
<gene>
    <name evidence="2" type="ORF">B0F88_1171</name>
</gene>
<evidence type="ECO:0000313" key="3">
    <source>
        <dbReference type="Proteomes" id="UP000238071"/>
    </source>
</evidence>
<dbReference type="CDD" id="cd01038">
    <property type="entry name" value="Endonuclease_DUF559"/>
    <property type="match status" value="1"/>
</dbReference>
<keyword evidence="2" id="KW-0378">Hydrolase</keyword>
<keyword evidence="2" id="KW-0540">Nuclease</keyword>
<dbReference type="EMBL" id="PTIY01000017">
    <property type="protein sequence ID" value="PPK66262.1"/>
    <property type="molecule type" value="Genomic_DNA"/>
</dbReference>
<dbReference type="PANTHER" id="PTHR38590:SF1">
    <property type="entry name" value="BLL0828 PROTEIN"/>
    <property type="match status" value="1"/>
</dbReference>
<reference evidence="2 3" key="1">
    <citation type="submission" date="2018-02" db="EMBL/GenBank/DDBJ databases">
        <title>Subsurface microbial communities from deep shales in Ohio and West Virginia, USA.</title>
        <authorList>
            <person name="Wrighton K."/>
        </authorList>
    </citation>
    <scope>NUCLEOTIDE SEQUENCE [LARGE SCALE GENOMIC DNA]</scope>
    <source>
        <strain evidence="2 3">OWC-G53F</strain>
    </source>
</reference>
<evidence type="ECO:0000259" key="1">
    <source>
        <dbReference type="Pfam" id="PF04480"/>
    </source>
</evidence>
<keyword evidence="3" id="KW-1185">Reference proteome</keyword>
<dbReference type="Gene3D" id="3.40.960.10">
    <property type="entry name" value="VSR Endonuclease"/>
    <property type="match status" value="1"/>
</dbReference>
<accession>A0A2S6GLZ9</accession>
<dbReference type="GO" id="GO:0004519">
    <property type="term" value="F:endonuclease activity"/>
    <property type="evidence" value="ECO:0007669"/>
    <property type="project" value="UniProtKB-KW"/>
</dbReference>
<keyword evidence="2" id="KW-0255">Endonuclease</keyword>
<dbReference type="InterPro" id="IPR011335">
    <property type="entry name" value="Restrct_endonuc-II-like"/>
</dbReference>
<name>A0A2S6GLZ9_9GAMM</name>
<dbReference type="Proteomes" id="UP000238071">
    <property type="component" value="Unassembled WGS sequence"/>
</dbReference>
<comment type="caution">
    <text evidence="2">The sequence shown here is derived from an EMBL/GenBank/DDBJ whole genome shotgun (WGS) entry which is preliminary data.</text>
</comment>
<dbReference type="RefSeq" id="WP_104425044.1">
    <property type="nucleotide sequence ID" value="NZ_PTIY01000017.1"/>
</dbReference>
<dbReference type="OrthoDB" id="9798754at2"/>
<protein>
    <submittedName>
        <fullName evidence="2">Very-short-patch-repair endonuclease</fullName>
    </submittedName>
</protein>
<dbReference type="InterPro" id="IPR047216">
    <property type="entry name" value="Endonuclease_DUF559_bact"/>
</dbReference>
<evidence type="ECO:0000313" key="2">
    <source>
        <dbReference type="EMBL" id="PPK66262.1"/>
    </source>
</evidence>
<dbReference type="AlphaFoldDB" id="A0A2S6GLZ9"/>
<feature type="domain" description="DUF559" evidence="1">
    <location>
        <begin position="2"/>
        <end position="104"/>
    </location>
</feature>
<dbReference type="Pfam" id="PF04480">
    <property type="entry name" value="DUF559"/>
    <property type="match status" value="1"/>
</dbReference>